<feature type="domain" description="RRM" evidence="3">
    <location>
        <begin position="4"/>
        <end position="82"/>
    </location>
</feature>
<name>A0A1F7JIL9_9BACT</name>
<evidence type="ECO:0000313" key="4">
    <source>
        <dbReference type="EMBL" id="OGK55431.1"/>
    </source>
</evidence>
<dbReference type="GO" id="GO:0003723">
    <property type="term" value="F:RNA binding"/>
    <property type="evidence" value="ECO:0007669"/>
    <property type="project" value="UniProtKB-KW"/>
</dbReference>
<dbReference type="Gene3D" id="3.30.70.330">
    <property type="match status" value="1"/>
</dbReference>
<organism evidence="4 5">
    <name type="scientific">Candidatus Roizmanbacteria bacterium RIFCSPLOWO2_02_FULL_36_11</name>
    <dbReference type="NCBI Taxonomy" id="1802071"/>
    <lineage>
        <taxon>Bacteria</taxon>
        <taxon>Candidatus Roizmaniibacteriota</taxon>
    </lineage>
</organism>
<comment type="caution">
    <text evidence="4">The sequence shown here is derived from an EMBL/GenBank/DDBJ whole genome shotgun (WGS) entry which is preliminary data.</text>
</comment>
<dbReference type="SUPFAM" id="SSF54928">
    <property type="entry name" value="RNA-binding domain, RBD"/>
    <property type="match status" value="1"/>
</dbReference>
<protein>
    <recommendedName>
        <fullName evidence="3">RRM domain-containing protein</fullName>
    </recommendedName>
</protein>
<evidence type="ECO:0000256" key="2">
    <source>
        <dbReference type="SAM" id="MobiDB-lite"/>
    </source>
</evidence>
<reference evidence="4 5" key="1">
    <citation type="journal article" date="2016" name="Nat. Commun.">
        <title>Thousands of microbial genomes shed light on interconnected biogeochemical processes in an aquifer system.</title>
        <authorList>
            <person name="Anantharaman K."/>
            <person name="Brown C.T."/>
            <person name="Hug L.A."/>
            <person name="Sharon I."/>
            <person name="Castelle C.J."/>
            <person name="Probst A.J."/>
            <person name="Thomas B.C."/>
            <person name="Singh A."/>
            <person name="Wilkins M.J."/>
            <person name="Karaoz U."/>
            <person name="Brodie E.L."/>
            <person name="Williams K.H."/>
            <person name="Hubbard S.S."/>
            <person name="Banfield J.F."/>
        </authorList>
    </citation>
    <scope>NUCLEOTIDE SEQUENCE [LARGE SCALE GENOMIC DNA]</scope>
</reference>
<dbReference type="CDD" id="cd21608">
    <property type="entry name" value="RRM2_NsCP33_like"/>
    <property type="match status" value="1"/>
</dbReference>
<evidence type="ECO:0000313" key="5">
    <source>
        <dbReference type="Proteomes" id="UP000177418"/>
    </source>
</evidence>
<keyword evidence="1" id="KW-0694">RNA-binding</keyword>
<dbReference type="PROSITE" id="PS50102">
    <property type="entry name" value="RRM"/>
    <property type="match status" value="1"/>
</dbReference>
<dbReference type="InterPro" id="IPR012677">
    <property type="entry name" value="Nucleotide-bd_a/b_plait_sf"/>
</dbReference>
<dbReference type="InterPro" id="IPR048289">
    <property type="entry name" value="RRM2_NsCP33-like"/>
</dbReference>
<dbReference type="PANTHER" id="PTHR48027">
    <property type="entry name" value="HETEROGENEOUS NUCLEAR RIBONUCLEOPROTEIN 87F-RELATED"/>
    <property type="match status" value="1"/>
</dbReference>
<evidence type="ECO:0000259" key="3">
    <source>
        <dbReference type="PROSITE" id="PS50102"/>
    </source>
</evidence>
<gene>
    <name evidence="4" type="ORF">A3H78_06065</name>
</gene>
<dbReference type="Proteomes" id="UP000177418">
    <property type="component" value="Unassembled WGS sequence"/>
</dbReference>
<accession>A0A1F7JIL9</accession>
<sequence length="105" mass="11533">MDKKKLYVGNLPWSLDDQALKDMFAAMGEVTEAVVIKDKYTGRSKGFGFVTFANEADAEKAVAEMAEKEIEGRKIVINVAKPREEGGNRAGGGGGFRKNFNRRGF</sequence>
<dbReference type="InterPro" id="IPR000504">
    <property type="entry name" value="RRM_dom"/>
</dbReference>
<dbReference type="SMART" id="SM00360">
    <property type="entry name" value="RRM"/>
    <property type="match status" value="1"/>
</dbReference>
<proteinExistence type="predicted"/>
<dbReference type="InterPro" id="IPR035979">
    <property type="entry name" value="RBD_domain_sf"/>
</dbReference>
<dbReference type="AlphaFoldDB" id="A0A1F7JIL9"/>
<dbReference type="InterPro" id="IPR052462">
    <property type="entry name" value="SLIRP/GR-RBP-like"/>
</dbReference>
<dbReference type="EMBL" id="MGAV01000004">
    <property type="protein sequence ID" value="OGK55431.1"/>
    <property type="molecule type" value="Genomic_DNA"/>
</dbReference>
<dbReference type="Pfam" id="PF00076">
    <property type="entry name" value="RRM_1"/>
    <property type="match status" value="1"/>
</dbReference>
<evidence type="ECO:0000256" key="1">
    <source>
        <dbReference type="ARBA" id="ARBA00022884"/>
    </source>
</evidence>
<feature type="region of interest" description="Disordered" evidence="2">
    <location>
        <begin position="83"/>
        <end position="105"/>
    </location>
</feature>